<proteinExistence type="predicted"/>
<evidence type="ECO:0000259" key="1">
    <source>
        <dbReference type="Pfam" id="PF26379"/>
    </source>
</evidence>
<name>A0ABT7SRB1_9GAMM</name>
<gene>
    <name evidence="2" type="ORF">QEZ41_10690</name>
</gene>
<reference evidence="2 3" key="1">
    <citation type="submission" date="2023-06" db="EMBL/GenBank/DDBJ databases">
        <title>Thiopseudomonas sp. CY1220 draft genome sequence.</title>
        <authorList>
            <person name="Zhao G."/>
            <person name="An M."/>
        </authorList>
    </citation>
    <scope>NUCLEOTIDE SEQUENCE [LARGE SCALE GENOMIC DNA]</scope>
    <source>
        <strain evidence="2 3">CY1220</strain>
    </source>
</reference>
<dbReference type="InterPro" id="IPR036641">
    <property type="entry name" value="HPT_dom_sf"/>
</dbReference>
<dbReference type="SUPFAM" id="SSF47226">
    <property type="entry name" value="Histidine-containing phosphotransfer domain, HPT domain"/>
    <property type="match status" value="1"/>
</dbReference>
<comment type="caution">
    <text evidence="2">The sequence shown here is derived from an EMBL/GenBank/DDBJ whole genome shotgun (WGS) entry which is preliminary data.</text>
</comment>
<evidence type="ECO:0000313" key="3">
    <source>
        <dbReference type="Proteomes" id="UP001241056"/>
    </source>
</evidence>
<dbReference type="EMBL" id="JAUCDY010000015">
    <property type="protein sequence ID" value="MDM7858730.1"/>
    <property type="molecule type" value="Genomic_DNA"/>
</dbReference>
<accession>A0ABT7SRB1</accession>
<dbReference type="RefSeq" id="WP_289411543.1">
    <property type="nucleotide sequence ID" value="NZ_JAUCDY010000015.1"/>
</dbReference>
<organism evidence="2 3">
    <name type="scientific">Thiopseudomonas acetoxidans</name>
    <dbReference type="NCBI Taxonomy" id="3041622"/>
    <lineage>
        <taxon>Bacteria</taxon>
        <taxon>Pseudomonadati</taxon>
        <taxon>Pseudomonadota</taxon>
        <taxon>Gammaproteobacteria</taxon>
        <taxon>Pseudomonadales</taxon>
        <taxon>Pseudomonadaceae</taxon>
        <taxon>Thiopseudomonas</taxon>
    </lineage>
</organism>
<feature type="domain" description="Scaffold protein FimL second" evidence="1">
    <location>
        <begin position="155"/>
        <end position="290"/>
    </location>
</feature>
<protein>
    <submittedName>
        <fullName evidence="2">Ferrous iron transporter B</fullName>
    </submittedName>
</protein>
<sequence>MVTGATSLSMVRTELFATMADTQQCLEQFLEERDSGVLLQQAVTNLQQIKGILSVIELTGAELLAQEMQTLAMDIPAGADQDRNEQLTAINNALHVLRRYLEQLEANWIEMPELMLPAINKLRCASGQPKLPESFFFSAKLNFQHPEPSAQVVVEDWQQLARRLRQMYQVGLLSVLKEERVAASYELMKRALHRLDGIKHCEQNNFFWVAAAAFESMHDGKLLLKQSRKQLFSRIDREIKLHLANGGHTSPRGLLKDLLYLIALADSKGPLSTQVRTAASLPSLPFTDHMLADEYQRLSGPGTNVLRSLSVAIQEELSSVKDAVDLIERGTASFEQFSVLHVTVAKLEKILAMVGLSTASNALKNHLDKVIHWQAPEDVQVEELYKLADTVIYIEGLVLGLEHGQNVQVAEESEAEVFARHQLMEARIVVTEEAKAGLSLTKRAITAYFESSGDSAHLENIPVVLTNVRGGLQFIDEERAAHLVNACIDYIQNHMINAMDMPIEQALESLADALTSLEYYLEGGSLLNRKEERDVLDLAQESIQALGVQVQQ</sequence>
<keyword evidence="3" id="KW-1185">Reference proteome</keyword>
<dbReference type="InterPro" id="IPR058661">
    <property type="entry name" value="FimL_2nd"/>
</dbReference>
<evidence type="ECO:0000313" key="2">
    <source>
        <dbReference type="EMBL" id="MDM7858730.1"/>
    </source>
</evidence>
<dbReference type="Pfam" id="PF26379">
    <property type="entry name" value="FimL_2nd"/>
    <property type="match status" value="1"/>
</dbReference>
<dbReference type="Proteomes" id="UP001241056">
    <property type="component" value="Unassembled WGS sequence"/>
</dbReference>